<dbReference type="GO" id="GO:0003677">
    <property type="term" value="F:DNA binding"/>
    <property type="evidence" value="ECO:0007669"/>
    <property type="project" value="UniProtKB-KW"/>
</dbReference>
<evidence type="ECO:0000256" key="1">
    <source>
        <dbReference type="ARBA" id="ARBA00023125"/>
    </source>
</evidence>
<dbReference type="Pfam" id="PF13411">
    <property type="entry name" value="MerR_1"/>
    <property type="match status" value="1"/>
</dbReference>
<dbReference type="PROSITE" id="PS50937">
    <property type="entry name" value="HTH_MERR_2"/>
    <property type="match status" value="1"/>
</dbReference>
<proteinExistence type="predicted"/>
<evidence type="ECO:0000259" key="3">
    <source>
        <dbReference type="PROSITE" id="PS50937"/>
    </source>
</evidence>
<dbReference type="InterPro" id="IPR047057">
    <property type="entry name" value="MerR_fam"/>
</dbReference>
<gene>
    <name evidence="4" type="ORF">SAMN03080618_00074</name>
</gene>
<dbReference type="SMART" id="SM00422">
    <property type="entry name" value="HTH_MERR"/>
    <property type="match status" value="1"/>
</dbReference>
<evidence type="ECO:0000256" key="2">
    <source>
        <dbReference type="SAM" id="Coils"/>
    </source>
</evidence>
<protein>
    <submittedName>
        <fullName evidence="4">DNA-binding transcriptional regulator, MerR family</fullName>
    </submittedName>
</protein>
<reference evidence="5" key="1">
    <citation type="submission" date="2016-10" db="EMBL/GenBank/DDBJ databases">
        <authorList>
            <person name="Varghese N."/>
            <person name="Submissions S."/>
        </authorList>
    </citation>
    <scope>NUCLEOTIDE SEQUENCE [LARGE SCALE GENOMIC DNA]</scope>
    <source>
        <strain evidence="5">DSM 21857</strain>
    </source>
</reference>
<evidence type="ECO:0000313" key="4">
    <source>
        <dbReference type="EMBL" id="SFI32562.1"/>
    </source>
</evidence>
<dbReference type="STRING" id="1121003.SAMN03080618_00074"/>
<dbReference type="RefSeq" id="WP_420492428.1">
    <property type="nucleotide sequence ID" value="NZ_FORF01000001.1"/>
</dbReference>
<dbReference type="PANTHER" id="PTHR30204:SF58">
    <property type="entry name" value="HTH-TYPE TRANSCRIPTIONAL REGULATOR YFMP"/>
    <property type="match status" value="1"/>
</dbReference>
<dbReference type="Gene3D" id="1.10.1660.10">
    <property type="match status" value="1"/>
</dbReference>
<accession>A0A1I3HA94</accession>
<dbReference type="InterPro" id="IPR000551">
    <property type="entry name" value="MerR-type_HTH_dom"/>
</dbReference>
<dbReference type="GO" id="GO:0003700">
    <property type="term" value="F:DNA-binding transcription factor activity"/>
    <property type="evidence" value="ECO:0007669"/>
    <property type="project" value="InterPro"/>
</dbReference>
<sequence>MMNMVPASESLANATELSDAYIRIGDLAKQFGVTLRTLRFYEDKGLLTPKREGNQRLYSQRDVTRLRLITLGTKVGFSLREIKQVMDMYDPNGSNTRQLRFLLEKSERQMGKLEKQRAEIDEAIDELRNSMDGWRELLTQRQAA</sequence>
<keyword evidence="2" id="KW-0175">Coiled coil</keyword>
<dbReference type="InterPro" id="IPR009061">
    <property type="entry name" value="DNA-bd_dom_put_sf"/>
</dbReference>
<dbReference type="PANTHER" id="PTHR30204">
    <property type="entry name" value="REDOX-CYCLING DRUG-SENSING TRANSCRIPTIONAL ACTIVATOR SOXR"/>
    <property type="match status" value="1"/>
</dbReference>
<organism evidence="4 5">
    <name type="scientific">Aquamicrobium aerolatum DSM 21857</name>
    <dbReference type="NCBI Taxonomy" id="1121003"/>
    <lineage>
        <taxon>Bacteria</taxon>
        <taxon>Pseudomonadati</taxon>
        <taxon>Pseudomonadota</taxon>
        <taxon>Alphaproteobacteria</taxon>
        <taxon>Hyphomicrobiales</taxon>
        <taxon>Phyllobacteriaceae</taxon>
        <taxon>Aerobium</taxon>
    </lineage>
</organism>
<feature type="domain" description="HTH merR-type" evidence="3">
    <location>
        <begin position="21"/>
        <end position="88"/>
    </location>
</feature>
<dbReference type="EMBL" id="FORF01000001">
    <property type="protein sequence ID" value="SFI32562.1"/>
    <property type="molecule type" value="Genomic_DNA"/>
</dbReference>
<dbReference type="CDD" id="cd04776">
    <property type="entry name" value="HTH_GnyR"/>
    <property type="match status" value="1"/>
</dbReference>
<keyword evidence="1 4" id="KW-0238">DNA-binding</keyword>
<name>A0A1I3HA94_9HYPH</name>
<dbReference type="SUPFAM" id="SSF46955">
    <property type="entry name" value="Putative DNA-binding domain"/>
    <property type="match status" value="1"/>
</dbReference>
<evidence type="ECO:0000313" key="5">
    <source>
        <dbReference type="Proteomes" id="UP000242763"/>
    </source>
</evidence>
<dbReference type="Proteomes" id="UP000242763">
    <property type="component" value="Unassembled WGS sequence"/>
</dbReference>
<dbReference type="AlphaFoldDB" id="A0A1I3HA94"/>
<feature type="coiled-coil region" evidence="2">
    <location>
        <begin position="103"/>
        <end position="137"/>
    </location>
</feature>
<keyword evidence="5" id="KW-1185">Reference proteome</keyword>